<accession>A0ABY5Y8T7</accession>
<dbReference type="RefSeq" id="WP_260573371.1">
    <property type="nucleotide sequence ID" value="NZ_CP104205.1"/>
</dbReference>
<organism evidence="1 2">
    <name type="scientific">Maribacter litopenaei</name>
    <dbReference type="NCBI Taxonomy" id="2976127"/>
    <lineage>
        <taxon>Bacteria</taxon>
        <taxon>Pseudomonadati</taxon>
        <taxon>Bacteroidota</taxon>
        <taxon>Flavobacteriia</taxon>
        <taxon>Flavobacteriales</taxon>
        <taxon>Flavobacteriaceae</taxon>
        <taxon>Maribacter</taxon>
    </lineage>
</organism>
<reference evidence="1" key="1">
    <citation type="submission" date="2022-09" db="EMBL/GenBank/DDBJ databases">
        <title>Maribacter litopenaei sp. nov., isolated from the intestinal tract of the Pacific White Shrimp, Litopenaeus vannamei.</title>
        <authorList>
            <person name="Kim S.Y."/>
            <person name="Hwang C.Y."/>
        </authorList>
    </citation>
    <scope>NUCLEOTIDE SEQUENCE</scope>
    <source>
        <strain evidence="1">HL-LV01</strain>
    </source>
</reference>
<sequence>MAILGFNVSKALLLLLGLFLLSIGGSNKLESILIESIFSWGVPFLFPLPFTKESQQEEREIASNKI</sequence>
<dbReference type="EMBL" id="CP104205">
    <property type="protein sequence ID" value="UWX55450.1"/>
    <property type="molecule type" value="Genomic_DNA"/>
</dbReference>
<gene>
    <name evidence="1" type="ORF">NYZ99_02610</name>
</gene>
<evidence type="ECO:0000313" key="2">
    <source>
        <dbReference type="Proteomes" id="UP001059209"/>
    </source>
</evidence>
<name>A0ABY5Y8T7_9FLAO</name>
<evidence type="ECO:0000313" key="1">
    <source>
        <dbReference type="EMBL" id="UWX55450.1"/>
    </source>
</evidence>
<keyword evidence="2" id="KW-1185">Reference proteome</keyword>
<dbReference type="Proteomes" id="UP001059209">
    <property type="component" value="Chromosome"/>
</dbReference>
<protein>
    <submittedName>
        <fullName evidence="1">Uncharacterized protein</fullName>
    </submittedName>
</protein>
<proteinExistence type="predicted"/>